<gene>
    <name evidence="3" type="primary">ycjS</name>
    <name evidence="4" type="ORF">DFR61_1605</name>
    <name evidence="3" type="ORF">NCTC10597_03030</name>
</gene>
<proteinExistence type="predicted"/>
<sequence>MTTIAIIGTGVVGERIINQALGLEEYEIVAVFDEQQDRLAQIVEKYQVPAVTSMEELLALRADWIYVGTPPISHASLTEQIASRRLNVLSEKPLAHDYEQGEKMVGAIERYNVQSAMHFPMMYSPEVRYLKNALAAGELGDVLRIELHTHFPVWPRPWQQNPWIATKEQGGFIREIFPHYLQLTHHLFGDLGILSHETMYQEDPTLCEVSVSALAKTHSGIPLLLNGASNMAQKERIEYKIFGSKKTMIIRNWSELLECTVEDDLRIVEVFEENENLLQACANYLNGKEALIIPFDEGLKVQKWIEELLQ</sequence>
<keyword evidence="6" id="KW-1185">Reference proteome</keyword>
<dbReference type="EC" id="1.-.-.-" evidence="3"/>
<reference evidence="4 6" key="2">
    <citation type="submission" date="2019-03" db="EMBL/GenBank/DDBJ databases">
        <title>Genomic Encyclopedia of Type Strains, Phase IV (KMG-IV): sequencing the most valuable type-strain genomes for metagenomic binning, comparative biology and taxonomic classification.</title>
        <authorList>
            <person name="Goeker M."/>
        </authorList>
    </citation>
    <scope>NUCLEOTIDE SEQUENCE [LARGE SCALE GENOMIC DNA]</scope>
    <source>
        <strain evidence="4 6">DSM 20580</strain>
    </source>
</reference>
<dbReference type="PANTHER" id="PTHR43377">
    <property type="entry name" value="BILIVERDIN REDUCTASE A"/>
    <property type="match status" value="1"/>
</dbReference>
<name>A0A8B4QEM0_9BACL</name>
<evidence type="ECO:0000259" key="1">
    <source>
        <dbReference type="Pfam" id="PF01408"/>
    </source>
</evidence>
<dbReference type="Gene3D" id="3.30.360.10">
    <property type="entry name" value="Dihydrodipicolinate Reductase, domain 2"/>
    <property type="match status" value="1"/>
</dbReference>
<dbReference type="Proteomes" id="UP000294641">
    <property type="component" value="Unassembled WGS sequence"/>
</dbReference>
<evidence type="ECO:0000313" key="6">
    <source>
        <dbReference type="Proteomes" id="UP000294641"/>
    </source>
</evidence>
<dbReference type="SUPFAM" id="SSF55347">
    <property type="entry name" value="Glyceraldehyde-3-phosphate dehydrogenase-like, C-terminal domain"/>
    <property type="match status" value="1"/>
</dbReference>
<dbReference type="GO" id="GO:0016491">
    <property type="term" value="F:oxidoreductase activity"/>
    <property type="evidence" value="ECO:0007669"/>
    <property type="project" value="UniProtKB-KW"/>
</dbReference>
<keyword evidence="3" id="KW-0560">Oxidoreductase</keyword>
<dbReference type="AlphaFoldDB" id="A0A8B4QEM0"/>
<dbReference type="Gene3D" id="3.40.50.720">
    <property type="entry name" value="NAD(P)-binding Rossmann-like Domain"/>
    <property type="match status" value="1"/>
</dbReference>
<accession>A0A8B4QEM0</accession>
<dbReference type="InterPro" id="IPR051450">
    <property type="entry name" value="Gfo/Idh/MocA_Oxidoreductases"/>
</dbReference>
<dbReference type="Pfam" id="PF01408">
    <property type="entry name" value="GFO_IDH_MocA"/>
    <property type="match status" value="1"/>
</dbReference>
<evidence type="ECO:0000259" key="2">
    <source>
        <dbReference type="Pfam" id="PF22725"/>
    </source>
</evidence>
<dbReference type="InterPro" id="IPR036291">
    <property type="entry name" value="NAD(P)-bd_dom_sf"/>
</dbReference>
<dbReference type="Pfam" id="PF22725">
    <property type="entry name" value="GFO_IDH_MocA_C3"/>
    <property type="match status" value="1"/>
</dbReference>
<dbReference type="Proteomes" id="UP000254330">
    <property type="component" value="Unassembled WGS sequence"/>
</dbReference>
<reference evidence="3 5" key="1">
    <citation type="submission" date="2018-06" db="EMBL/GenBank/DDBJ databases">
        <authorList>
            <consortium name="Pathogen Informatics"/>
            <person name="Doyle S."/>
        </authorList>
    </citation>
    <scope>NUCLEOTIDE SEQUENCE [LARGE SCALE GENOMIC DNA]</scope>
    <source>
        <strain evidence="3 5">NCTC10597</strain>
    </source>
</reference>
<dbReference type="PANTHER" id="PTHR43377:SF1">
    <property type="entry name" value="BILIVERDIN REDUCTASE A"/>
    <property type="match status" value="1"/>
</dbReference>
<dbReference type="EMBL" id="SNZG01000060">
    <property type="protein sequence ID" value="TDR32862.1"/>
    <property type="molecule type" value="Genomic_DNA"/>
</dbReference>
<feature type="domain" description="GFO/IDH/MocA-like oxidoreductase" evidence="2">
    <location>
        <begin position="127"/>
        <end position="248"/>
    </location>
</feature>
<evidence type="ECO:0000313" key="3">
    <source>
        <dbReference type="EMBL" id="STX11220.1"/>
    </source>
</evidence>
<comment type="caution">
    <text evidence="3">The sequence shown here is derived from an EMBL/GenBank/DDBJ whole genome shotgun (WGS) entry which is preliminary data.</text>
</comment>
<dbReference type="InterPro" id="IPR000683">
    <property type="entry name" value="Gfo/Idh/MocA-like_OxRdtase_N"/>
</dbReference>
<dbReference type="GO" id="GO:0000166">
    <property type="term" value="F:nucleotide binding"/>
    <property type="evidence" value="ECO:0007669"/>
    <property type="project" value="InterPro"/>
</dbReference>
<dbReference type="SUPFAM" id="SSF51735">
    <property type="entry name" value="NAD(P)-binding Rossmann-fold domains"/>
    <property type="match status" value="1"/>
</dbReference>
<evidence type="ECO:0000313" key="5">
    <source>
        <dbReference type="Proteomes" id="UP000254330"/>
    </source>
</evidence>
<dbReference type="RefSeq" id="WP_109350838.1">
    <property type="nucleotide sequence ID" value="NZ_BJUE01000074.1"/>
</dbReference>
<dbReference type="OrthoDB" id="9815825at2"/>
<feature type="domain" description="Gfo/Idh/MocA-like oxidoreductase N-terminal" evidence="1">
    <location>
        <begin position="4"/>
        <end position="115"/>
    </location>
</feature>
<dbReference type="InterPro" id="IPR055170">
    <property type="entry name" value="GFO_IDH_MocA-like_dom"/>
</dbReference>
<evidence type="ECO:0000313" key="4">
    <source>
        <dbReference type="EMBL" id="TDR32862.1"/>
    </source>
</evidence>
<dbReference type="EMBL" id="UGNP01000001">
    <property type="protein sequence ID" value="STX11220.1"/>
    <property type="molecule type" value="Genomic_DNA"/>
</dbReference>
<organism evidence="3 5">
    <name type="scientific">Kurthia zopfii</name>
    <dbReference type="NCBI Taxonomy" id="1650"/>
    <lineage>
        <taxon>Bacteria</taxon>
        <taxon>Bacillati</taxon>
        <taxon>Bacillota</taxon>
        <taxon>Bacilli</taxon>
        <taxon>Bacillales</taxon>
        <taxon>Caryophanaceae</taxon>
        <taxon>Kurthia</taxon>
    </lineage>
</organism>
<protein>
    <submittedName>
        <fullName evidence="4">Dehydrogenase</fullName>
    </submittedName>
    <submittedName>
        <fullName evidence="3">Uncharacterized oxidoreductase ycjS</fullName>
        <ecNumber evidence="3">1.-.-.-</ecNumber>
    </submittedName>
</protein>